<organism evidence="10 11">
    <name type="scientific">Sporolactobacillus shoreae</name>
    <dbReference type="NCBI Taxonomy" id="1465501"/>
    <lineage>
        <taxon>Bacteria</taxon>
        <taxon>Bacillati</taxon>
        <taxon>Bacillota</taxon>
        <taxon>Bacilli</taxon>
        <taxon>Bacillales</taxon>
        <taxon>Sporolactobacillaceae</taxon>
        <taxon>Sporolactobacillus</taxon>
    </lineage>
</organism>
<dbReference type="GO" id="GO:0005886">
    <property type="term" value="C:plasma membrane"/>
    <property type="evidence" value="ECO:0007669"/>
    <property type="project" value="UniProtKB-SubCell"/>
</dbReference>
<sequence length="481" mass="55424">MSNKANAIYSTAIALIFALAVYNLFYNLGNFQIANYDEARHGVSAYEMLQNGNYIVNTYRYLPDYWNLKPPLSFWSVILGYKIVGYNALGLRLIAAVFGLLTIMMVAFFMLKKHGKLASAISALVLTTTFQYLTNHGVRTGNPDSLYVFFFTASVLALLLSGKNNKWIYISGLAFSLAFLTKSWHAFSIVGIIGIYLILSNKFRSFRFKQWILLISCMFLPIMIWGIIRYQYDGATFFKDMVAYDLLRRSSNTIEGHVGGKLFYLRIFFQFYILWFSILFGAVLVYLNKNISFKQYQLLTPDKKAYLIGICAWVIIPILIFSVAKTKIRWYIMPVYPAFSVIIGVLASRVIRDGKRAMKIFLIGAILMASGAYELNIYRYVHHDYPDPEQTLIQQLTGKYEMKGRSLFDYKRKKEWPQKIVLTAELAADLHIDDGNFNAFLRSDRGLLLVQKQFYSKKFLDTHHLRVVAFNKWGYIVGKVQ</sequence>
<evidence type="ECO:0000256" key="6">
    <source>
        <dbReference type="ARBA" id="ARBA00022989"/>
    </source>
</evidence>
<dbReference type="EMBL" id="SRJD01000006">
    <property type="protein sequence ID" value="TGA98752.1"/>
    <property type="molecule type" value="Genomic_DNA"/>
</dbReference>
<reference evidence="10 11" key="1">
    <citation type="journal article" date="2015" name="Int. J. Syst. Evol. Microbiol.">
        <title>Sporolactobacillus shoreae sp. nov. and Sporolactobacillus spathodeae sp. nov., two spore-forming lactic acid bacteria isolated from tree barks in Thailand.</title>
        <authorList>
            <person name="Thamacharoensuk T."/>
            <person name="Kitahara M."/>
            <person name="Ohkuma M."/>
            <person name="Thongchul N."/>
            <person name="Tanasupawat S."/>
        </authorList>
    </citation>
    <scope>NUCLEOTIDE SEQUENCE [LARGE SCALE GENOMIC DNA]</scope>
    <source>
        <strain evidence="10 11">BK92</strain>
    </source>
</reference>
<comment type="subcellular location">
    <subcellularLocation>
        <location evidence="1">Cell membrane</location>
        <topology evidence="1">Multi-pass membrane protein</topology>
    </subcellularLocation>
</comment>
<evidence type="ECO:0000256" key="4">
    <source>
        <dbReference type="ARBA" id="ARBA00022679"/>
    </source>
</evidence>
<feature type="transmembrane region" description="Helical" evidence="8">
    <location>
        <begin position="146"/>
        <end position="162"/>
    </location>
</feature>
<dbReference type="GO" id="GO:0016763">
    <property type="term" value="F:pentosyltransferase activity"/>
    <property type="evidence" value="ECO:0007669"/>
    <property type="project" value="TreeGrafter"/>
</dbReference>
<dbReference type="OrthoDB" id="9792789at2"/>
<comment type="caution">
    <text evidence="10">The sequence shown here is derived from an EMBL/GenBank/DDBJ whole genome shotgun (WGS) entry which is preliminary data.</text>
</comment>
<evidence type="ECO:0000313" key="10">
    <source>
        <dbReference type="EMBL" id="TGA98752.1"/>
    </source>
</evidence>
<keyword evidence="2" id="KW-1003">Cell membrane</keyword>
<feature type="transmembrane region" description="Helical" evidence="8">
    <location>
        <begin position="267"/>
        <end position="286"/>
    </location>
</feature>
<feature type="transmembrane region" description="Helical" evidence="8">
    <location>
        <begin position="6"/>
        <end position="25"/>
    </location>
</feature>
<feature type="transmembrane region" description="Helical" evidence="8">
    <location>
        <begin position="89"/>
        <end position="111"/>
    </location>
</feature>
<keyword evidence="11" id="KW-1185">Reference proteome</keyword>
<dbReference type="InterPro" id="IPR050297">
    <property type="entry name" value="LipidA_mod_glycosyltrf_83"/>
</dbReference>
<keyword evidence="5 8" id="KW-0812">Transmembrane</keyword>
<name>A0A4Z0GRF0_9BACL</name>
<keyword evidence="3" id="KW-0328">Glycosyltransferase</keyword>
<feature type="transmembrane region" description="Helical" evidence="8">
    <location>
        <begin position="306"/>
        <end position="324"/>
    </location>
</feature>
<feature type="transmembrane region" description="Helical" evidence="8">
    <location>
        <begin position="360"/>
        <end position="381"/>
    </location>
</feature>
<keyword evidence="4 10" id="KW-0808">Transferase</keyword>
<evidence type="ECO:0000256" key="1">
    <source>
        <dbReference type="ARBA" id="ARBA00004651"/>
    </source>
</evidence>
<feature type="domain" description="Glycosyltransferase RgtA/B/C/D-like" evidence="9">
    <location>
        <begin position="69"/>
        <end position="225"/>
    </location>
</feature>
<evidence type="ECO:0000256" key="8">
    <source>
        <dbReference type="SAM" id="Phobius"/>
    </source>
</evidence>
<evidence type="ECO:0000256" key="2">
    <source>
        <dbReference type="ARBA" id="ARBA00022475"/>
    </source>
</evidence>
<dbReference type="InterPro" id="IPR038731">
    <property type="entry name" value="RgtA/B/C-like"/>
</dbReference>
<evidence type="ECO:0000256" key="3">
    <source>
        <dbReference type="ARBA" id="ARBA00022676"/>
    </source>
</evidence>
<gene>
    <name evidence="10" type="ORF">E4665_07695</name>
</gene>
<evidence type="ECO:0000313" key="11">
    <source>
        <dbReference type="Proteomes" id="UP000298347"/>
    </source>
</evidence>
<dbReference type="GO" id="GO:0010041">
    <property type="term" value="P:response to iron(III) ion"/>
    <property type="evidence" value="ECO:0007669"/>
    <property type="project" value="TreeGrafter"/>
</dbReference>
<feature type="transmembrane region" description="Helical" evidence="8">
    <location>
        <begin position="211"/>
        <end position="232"/>
    </location>
</feature>
<dbReference type="Pfam" id="PF13231">
    <property type="entry name" value="PMT_2"/>
    <property type="match status" value="1"/>
</dbReference>
<feature type="transmembrane region" description="Helical" evidence="8">
    <location>
        <begin position="168"/>
        <end position="199"/>
    </location>
</feature>
<keyword evidence="7 8" id="KW-0472">Membrane</keyword>
<dbReference type="PANTHER" id="PTHR33908">
    <property type="entry name" value="MANNOSYLTRANSFERASE YKCB-RELATED"/>
    <property type="match status" value="1"/>
</dbReference>
<keyword evidence="6 8" id="KW-1133">Transmembrane helix</keyword>
<feature type="transmembrane region" description="Helical" evidence="8">
    <location>
        <begin position="330"/>
        <end position="348"/>
    </location>
</feature>
<dbReference type="GO" id="GO:0009103">
    <property type="term" value="P:lipopolysaccharide biosynthetic process"/>
    <property type="evidence" value="ECO:0007669"/>
    <property type="project" value="UniProtKB-ARBA"/>
</dbReference>
<dbReference type="PANTHER" id="PTHR33908:SF3">
    <property type="entry name" value="UNDECAPRENYL PHOSPHATE-ALPHA-4-AMINO-4-DEOXY-L-ARABINOSE ARABINOSYL TRANSFERASE"/>
    <property type="match status" value="1"/>
</dbReference>
<dbReference type="AlphaFoldDB" id="A0A4Z0GRF0"/>
<evidence type="ECO:0000256" key="7">
    <source>
        <dbReference type="ARBA" id="ARBA00023136"/>
    </source>
</evidence>
<evidence type="ECO:0000259" key="9">
    <source>
        <dbReference type="Pfam" id="PF13231"/>
    </source>
</evidence>
<accession>A0A4Z0GRF0</accession>
<dbReference type="Proteomes" id="UP000298347">
    <property type="component" value="Unassembled WGS sequence"/>
</dbReference>
<protein>
    <submittedName>
        <fullName evidence="10">Phospholipid carrier-dependent glycosyltransferase</fullName>
    </submittedName>
</protein>
<proteinExistence type="predicted"/>
<evidence type="ECO:0000256" key="5">
    <source>
        <dbReference type="ARBA" id="ARBA00022692"/>
    </source>
</evidence>